<evidence type="ECO:0000313" key="1">
    <source>
        <dbReference type="EMBL" id="MPC30190.1"/>
    </source>
</evidence>
<reference evidence="1 2" key="1">
    <citation type="submission" date="2019-05" db="EMBL/GenBank/DDBJ databases">
        <title>Another draft genome of Portunus trituberculatus and its Hox gene families provides insights of decapod evolution.</title>
        <authorList>
            <person name="Jeong J.-H."/>
            <person name="Song I."/>
            <person name="Kim S."/>
            <person name="Choi T."/>
            <person name="Kim D."/>
            <person name="Ryu S."/>
            <person name="Kim W."/>
        </authorList>
    </citation>
    <scope>NUCLEOTIDE SEQUENCE [LARGE SCALE GENOMIC DNA]</scope>
    <source>
        <tissue evidence="1">Muscle</tissue>
    </source>
</reference>
<evidence type="ECO:0000313" key="2">
    <source>
        <dbReference type="Proteomes" id="UP000324222"/>
    </source>
</evidence>
<sequence>MQRGRVRVARVHCCHTCVFFVAGRIRSPAFPGRGVRGASYARWPQVAHPRVRGQSAGGRAAQGQAAKVVKSPERKNHARLALAAPPALLTHVPAARGGGRGGTTLLERKSEILDGRCLRRGRGRDTCCSAAPQRKWRTNGPGCVHAPRHNKQKPGQKDAAAAHRRRHLWIGVQKGECPLPRQLPPTPSVKPFSGERVWVLMLLGSGGGEDGGTVLGCGVHVLVERGCQRAVEWRPYPVWLPAGGVPWGPEDAPASLSSPHLAAGLALPSSHRVPWATVALPQVTNIVVGVLPPSSPGSRAAAPHSLVSKQLPVVQDDDSCQTCPALPCDA</sequence>
<gene>
    <name evidence="1" type="ORF">E2C01_023449</name>
</gene>
<name>A0A5B7E7Z6_PORTR</name>
<dbReference type="AlphaFoldDB" id="A0A5B7E7Z6"/>
<accession>A0A5B7E7Z6</accession>
<keyword evidence="2" id="KW-1185">Reference proteome</keyword>
<comment type="caution">
    <text evidence="1">The sequence shown here is derived from an EMBL/GenBank/DDBJ whole genome shotgun (WGS) entry which is preliminary data.</text>
</comment>
<organism evidence="1 2">
    <name type="scientific">Portunus trituberculatus</name>
    <name type="common">Swimming crab</name>
    <name type="synonym">Neptunus trituberculatus</name>
    <dbReference type="NCBI Taxonomy" id="210409"/>
    <lineage>
        <taxon>Eukaryota</taxon>
        <taxon>Metazoa</taxon>
        <taxon>Ecdysozoa</taxon>
        <taxon>Arthropoda</taxon>
        <taxon>Crustacea</taxon>
        <taxon>Multicrustacea</taxon>
        <taxon>Malacostraca</taxon>
        <taxon>Eumalacostraca</taxon>
        <taxon>Eucarida</taxon>
        <taxon>Decapoda</taxon>
        <taxon>Pleocyemata</taxon>
        <taxon>Brachyura</taxon>
        <taxon>Eubrachyura</taxon>
        <taxon>Portunoidea</taxon>
        <taxon>Portunidae</taxon>
        <taxon>Portuninae</taxon>
        <taxon>Portunus</taxon>
    </lineage>
</organism>
<dbReference type="EMBL" id="VSRR010002210">
    <property type="protein sequence ID" value="MPC30190.1"/>
    <property type="molecule type" value="Genomic_DNA"/>
</dbReference>
<dbReference type="Proteomes" id="UP000324222">
    <property type="component" value="Unassembled WGS sequence"/>
</dbReference>
<proteinExistence type="predicted"/>
<protein>
    <submittedName>
        <fullName evidence="1">Uncharacterized protein</fullName>
    </submittedName>
</protein>